<dbReference type="AlphaFoldDB" id="A0A9E7JVF3"/>
<evidence type="ECO:0000313" key="3">
    <source>
        <dbReference type="EMBL" id="URD93884.1"/>
    </source>
</evidence>
<dbReference type="GO" id="GO:0009535">
    <property type="term" value="C:chloroplast thylakoid membrane"/>
    <property type="evidence" value="ECO:0007669"/>
    <property type="project" value="TreeGrafter"/>
</dbReference>
<evidence type="ECO:0000256" key="1">
    <source>
        <dbReference type="SAM" id="MobiDB-lite"/>
    </source>
</evidence>
<protein>
    <recommendedName>
        <fullName evidence="2">RIN4 pathogenic type III effector avirulence factor Avr cleavage site domain-containing protein</fullName>
    </recommendedName>
</protein>
<name>A0A9E7JVF3_9LILI</name>
<keyword evidence="4" id="KW-1185">Reference proteome</keyword>
<feature type="region of interest" description="Disordered" evidence="1">
    <location>
        <begin position="20"/>
        <end position="58"/>
    </location>
</feature>
<evidence type="ECO:0000259" key="2">
    <source>
        <dbReference type="Pfam" id="PF05627"/>
    </source>
</evidence>
<dbReference type="InterPro" id="IPR008700">
    <property type="entry name" value="TypeIII_avirulence_cleave"/>
</dbReference>
<dbReference type="PANTHER" id="PTHR31755:SF2">
    <property type="entry name" value="OS08G0320800 PROTEIN"/>
    <property type="match status" value="1"/>
</dbReference>
<dbReference type="Pfam" id="PF05627">
    <property type="entry name" value="AvrRpt-cleavage"/>
    <property type="match status" value="1"/>
</dbReference>
<evidence type="ECO:0000313" key="4">
    <source>
        <dbReference type="Proteomes" id="UP001055439"/>
    </source>
</evidence>
<feature type="domain" description="RIN4 pathogenic type III effector avirulence factor Avr cleavage site" evidence="2">
    <location>
        <begin position="449"/>
        <end position="482"/>
    </location>
</feature>
<dbReference type="Proteomes" id="UP001055439">
    <property type="component" value="Chromosome 3"/>
</dbReference>
<dbReference type="PANTHER" id="PTHR31755">
    <property type="entry name" value="FOLATE RECEPTOR-LIKE"/>
    <property type="match status" value="1"/>
</dbReference>
<accession>A0A9E7JVF3</accession>
<reference evidence="3" key="1">
    <citation type="submission" date="2022-05" db="EMBL/GenBank/DDBJ databases">
        <title>The Musa troglodytarum L. genome provides insights into the mechanism of non-climacteric behaviour and enrichment of carotenoids.</title>
        <authorList>
            <person name="Wang J."/>
        </authorList>
    </citation>
    <scope>NUCLEOTIDE SEQUENCE</scope>
    <source>
        <tissue evidence="3">Leaf</tissue>
    </source>
</reference>
<dbReference type="EMBL" id="CP097505">
    <property type="protein sequence ID" value="URD93884.1"/>
    <property type="molecule type" value="Genomic_DNA"/>
</dbReference>
<gene>
    <name evidence="3" type="ORF">MUK42_01215</name>
</gene>
<feature type="region of interest" description="Disordered" evidence="1">
    <location>
        <begin position="478"/>
        <end position="506"/>
    </location>
</feature>
<feature type="compositionally biased region" description="Polar residues" evidence="1">
    <location>
        <begin position="20"/>
        <end position="51"/>
    </location>
</feature>
<dbReference type="OrthoDB" id="509361at2759"/>
<proteinExistence type="predicted"/>
<dbReference type="InterPro" id="IPR040320">
    <property type="entry name" value="At4g37920-like"/>
</dbReference>
<dbReference type="GO" id="GO:0009941">
    <property type="term" value="C:chloroplast envelope"/>
    <property type="evidence" value="ECO:0007669"/>
    <property type="project" value="TreeGrafter"/>
</dbReference>
<organism evidence="3 4">
    <name type="scientific">Musa troglodytarum</name>
    <name type="common">fe'i banana</name>
    <dbReference type="NCBI Taxonomy" id="320322"/>
    <lineage>
        <taxon>Eukaryota</taxon>
        <taxon>Viridiplantae</taxon>
        <taxon>Streptophyta</taxon>
        <taxon>Embryophyta</taxon>
        <taxon>Tracheophyta</taxon>
        <taxon>Spermatophyta</taxon>
        <taxon>Magnoliopsida</taxon>
        <taxon>Liliopsida</taxon>
        <taxon>Zingiberales</taxon>
        <taxon>Musaceae</taxon>
        <taxon>Musa</taxon>
    </lineage>
</organism>
<sequence length="540" mass="61714">MALALSLPITARDSFLHLQTSRTSKQSNTHRPSQATSPCSPLLLSANTPASGRSRRRKVTRSKRCLHLSTYGFGDNGGWVLSIHWHDCVASDVGVGNLEEQAEVEVAEGYTMTQFCDKMIEFFMHEKPQTKDWRKLLVFRDDWKKYKENFFNRCQVRADTEDDPIMKQKLVGLARKMKKMDDEIEKHMELLVEIQENPLDIDAVVARRRKEFSSDFFRHLNILQDALDSLDDRDGIARLGARCLSAVRAYDNAIEQLETLDVAQSKFDDILNSPSLDEACEKIKRLAKSKELDSSLILLIYRSWAAAKESPSMRSEVKDIMYHIYMTTKRSLKSIAPPEIKLLKYLLNITDPEERFSALATAFSPGDNHDNKDSNALYTTPKELHKWIETMLDAYHLNKEETDLMEARRMGDPVVIQRLLILKETIEEEYMRQLSEKQDHEAKENLWDKGRPLPKFGEWDANDPASAEGFTVIFNKARDEKKTGSNARETDSPGKEETAFRNEPCATKPRTASLGLKYIDSKFINSVAAEEMVLLHASIG</sequence>
<feature type="compositionally biased region" description="Basic and acidic residues" evidence="1">
    <location>
        <begin position="478"/>
        <end position="500"/>
    </location>
</feature>